<keyword evidence="1" id="KW-0732">Signal</keyword>
<feature type="domain" description="WAP" evidence="2">
    <location>
        <begin position="21"/>
        <end position="73"/>
    </location>
</feature>
<proteinExistence type="predicted"/>
<evidence type="ECO:0000313" key="3">
    <source>
        <dbReference type="EMBL" id="JAP63231.1"/>
    </source>
</evidence>
<dbReference type="GO" id="GO:0005576">
    <property type="term" value="C:extracellular region"/>
    <property type="evidence" value="ECO:0007669"/>
    <property type="project" value="InterPro"/>
</dbReference>
<feature type="signal peptide" evidence="1">
    <location>
        <begin position="1"/>
        <end position="21"/>
    </location>
</feature>
<name>A0A117IPF6_9BIVA</name>
<sequence>MLLRFSICVFLILGFTDIVSTQDHLGECPPYDGVITTCIFNPQTHCSSQSQCPSGYKCCQNDGCSRCTAVRVDVGTCDNASGPKDMTCKEDGHCKRYEKCCNRVGLGGYCRQVRRPVVPVIKY</sequence>
<dbReference type="InterPro" id="IPR036645">
    <property type="entry name" value="Elafin-like_sf"/>
</dbReference>
<evidence type="ECO:0000256" key="1">
    <source>
        <dbReference type="SAM" id="SignalP"/>
    </source>
</evidence>
<dbReference type="InterPro" id="IPR008197">
    <property type="entry name" value="WAP_dom"/>
</dbReference>
<accession>A0A117IPF6</accession>
<protein>
    <submittedName>
        <fullName evidence="3">Perlwapin-like protein</fullName>
    </submittedName>
</protein>
<reference evidence="3" key="1">
    <citation type="submission" date="2014-11" db="EMBL/GenBank/DDBJ databases">
        <title>Direct Submission.</title>
        <authorList>
            <person name="Sun J."/>
            <person name="Qian P.-Y."/>
            <person name="Qiu J.-W."/>
        </authorList>
    </citation>
    <scope>NUCLEOTIDE SEQUENCE</scope>
</reference>
<dbReference type="AlphaFoldDB" id="A0A117IPF6"/>
<dbReference type="PROSITE" id="PS51390">
    <property type="entry name" value="WAP"/>
    <property type="match status" value="1"/>
</dbReference>
<dbReference type="EMBL" id="GBXK01000013">
    <property type="protein sequence ID" value="JAP63231.1"/>
    <property type="molecule type" value="Transcribed_RNA"/>
</dbReference>
<dbReference type="SUPFAM" id="SSF57256">
    <property type="entry name" value="Elafin-like"/>
    <property type="match status" value="1"/>
</dbReference>
<feature type="chain" id="PRO_5007148980" evidence="1">
    <location>
        <begin position="22"/>
        <end position="123"/>
    </location>
</feature>
<dbReference type="Gene3D" id="4.10.75.10">
    <property type="entry name" value="Elafin-like"/>
    <property type="match status" value="1"/>
</dbReference>
<organism evidence="3">
    <name type="scientific">Gigantidas platifrons</name>
    <dbReference type="NCBI Taxonomy" id="2830794"/>
    <lineage>
        <taxon>Eukaryota</taxon>
        <taxon>Metazoa</taxon>
        <taxon>Spiralia</taxon>
        <taxon>Lophotrochozoa</taxon>
        <taxon>Mollusca</taxon>
        <taxon>Bivalvia</taxon>
        <taxon>Autobranchia</taxon>
        <taxon>Pteriomorphia</taxon>
        <taxon>Mytilida</taxon>
        <taxon>Mytiloidea</taxon>
        <taxon>Mytilidae</taxon>
        <taxon>Bathymodiolinae</taxon>
        <taxon>Gigantidas</taxon>
    </lineage>
</organism>
<dbReference type="GO" id="GO:0030414">
    <property type="term" value="F:peptidase inhibitor activity"/>
    <property type="evidence" value="ECO:0007669"/>
    <property type="project" value="InterPro"/>
</dbReference>
<dbReference type="Pfam" id="PF00095">
    <property type="entry name" value="WAP"/>
    <property type="match status" value="1"/>
</dbReference>
<evidence type="ECO:0000259" key="2">
    <source>
        <dbReference type="PROSITE" id="PS51390"/>
    </source>
</evidence>